<comment type="catalytic activity">
    <reaction evidence="2">
        <text>oxidized coenzyme F420-(gamma-L-Glu)(n) + a quinol + H(+) = reduced coenzyme F420-(gamma-L-Glu)(n) + a quinone</text>
        <dbReference type="Rhea" id="RHEA:39663"/>
        <dbReference type="Rhea" id="RHEA-COMP:12939"/>
        <dbReference type="Rhea" id="RHEA-COMP:14378"/>
        <dbReference type="ChEBI" id="CHEBI:15378"/>
        <dbReference type="ChEBI" id="CHEBI:24646"/>
        <dbReference type="ChEBI" id="CHEBI:132124"/>
        <dbReference type="ChEBI" id="CHEBI:133980"/>
        <dbReference type="ChEBI" id="CHEBI:139511"/>
    </reaction>
</comment>
<evidence type="ECO:0008006" key="6">
    <source>
        <dbReference type="Google" id="ProtNLM"/>
    </source>
</evidence>
<dbReference type="NCBIfam" id="TIGR00026">
    <property type="entry name" value="hi_GC_TIGR00026"/>
    <property type="match status" value="1"/>
</dbReference>
<proteinExistence type="inferred from homology"/>
<dbReference type="PANTHER" id="PTHR39428">
    <property type="entry name" value="F420H(2)-DEPENDENT QUINONE REDUCTASE RV1261C"/>
    <property type="match status" value="1"/>
</dbReference>
<dbReference type="Proteomes" id="UP000069620">
    <property type="component" value="Unassembled WGS sequence"/>
</dbReference>
<reference evidence="5" key="1">
    <citation type="journal article" date="2016" name="Genome Announc.">
        <title>Draft Genome Sequences of Five Rapidly Growing Mycobacterium Species, M. thermoresistibile, M. fortuitum subsp. acetamidolyticum, M. canariasense, M. brisbanense, and M. novocastrense.</title>
        <authorList>
            <person name="Katahira K."/>
            <person name="Ogura Y."/>
            <person name="Gotoh Y."/>
            <person name="Hayashi T."/>
        </authorList>
    </citation>
    <scope>NUCLEOTIDE SEQUENCE [LARGE SCALE GENOMIC DNA]</scope>
    <source>
        <strain evidence="5">JCM15654</strain>
    </source>
</reference>
<dbReference type="InterPro" id="IPR004378">
    <property type="entry name" value="F420H2_quin_Rdtase"/>
</dbReference>
<dbReference type="PANTHER" id="PTHR39428:SF1">
    <property type="entry name" value="F420H(2)-DEPENDENT QUINONE REDUCTASE RV1261C"/>
    <property type="match status" value="1"/>
</dbReference>
<accession>A0A100VWY8</accession>
<dbReference type="Pfam" id="PF04075">
    <property type="entry name" value="F420H2_quin_red"/>
    <property type="match status" value="1"/>
</dbReference>
<dbReference type="Gene3D" id="2.30.110.10">
    <property type="entry name" value="Electron Transport, Fmn-binding Protein, Chain A"/>
    <property type="match status" value="1"/>
</dbReference>
<evidence type="ECO:0000256" key="3">
    <source>
        <dbReference type="SAM" id="MobiDB-lite"/>
    </source>
</evidence>
<evidence type="ECO:0000256" key="2">
    <source>
        <dbReference type="ARBA" id="ARBA00049106"/>
    </source>
</evidence>
<keyword evidence="5" id="KW-1185">Reference proteome</keyword>
<evidence type="ECO:0000256" key="1">
    <source>
        <dbReference type="ARBA" id="ARBA00008710"/>
    </source>
</evidence>
<dbReference type="GO" id="GO:0016491">
    <property type="term" value="F:oxidoreductase activity"/>
    <property type="evidence" value="ECO:0007669"/>
    <property type="project" value="InterPro"/>
</dbReference>
<sequence>MSDEDHTESAAHEPSNVPPIPTHAEAQADPEVLRVFNAAVVDEFRSRGGRVGGPFADSRVLLLTMTGAKSGHRRVTPLEYFTVEGRILIVATRGGAPQNPAWVHNLRANPAAHIELGTESYDVEAEEITGEERDDLFAKVVELCPRITTYPKPERVIPVFELRRT</sequence>
<name>A0A100VWY8_9MYCO</name>
<dbReference type="InterPro" id="IPR012349">
    <property type="entry name" value="Split_barrel_FMN-bd"/>
</dbReference>
<organism evidence="4 5">
    <name type="scientific">Mycolicibacterium brisbanense</name>
    <dbReference type="NCBI Taxonomy" id="146020"/>
    <lineage>
        <taxon>Bacteria</taxon>
        <taxon>Bacillati</taxon>
        <taxon>Actinomycetota</taxon>
        <taxon>Actinomycetes</taxon>
        <taxon>Mycobacteriales</taxon>
        <taxon>Mycobacteriaceae</taxon>
        <taxon>Mycolicibacterium</taxon>
    </lineage>
</organism>
<gene>
    <name evidence="4" type="ORF">RMCB_1574</name>
</gene>
<comment type="caution">
    <text evidence="4">The sequence shown here is derived from an EMBL/GenBank/DDBJ whole genome shotgun (WGS) entry which is preliminary data.</text>
</comment>
<dbReference type="SUPFAM" id="SSF50475">
    <property type="entry name" value="FMN-binding split barrel"/>
    <property type="match status" value="1"/>
</dbReference>
<dbReference type="STRING" id="146020.RMCB_1574"/>
<dbReference type="GO" id="GO:0005886">
    <property type="term" value="C:plasma membrane"/>
    <property type="evidence" value="ECO:0007669"/>
    <property type="project" value="TreeGrafter"/>
</dbReference>
<comment type="similarity">
    <text evidence="1">Belongs to the F420H(2)-dependent quinone reductase family.</text>
</comment>
<dbReference type="AlphaFoldDB" id="A0A100VWY8"/>
<protein>
    <recommendedName>
        <fullName evidence="6">Deazaflavin-dependent nitroreductase family protein</fullName>
    </recommendedName>
</protein>
<dbReference type="EMBL" id="BCSX01000018">
    <property type="protein sequence ID" value="GAS87478.1"/>
    <property type="molecule type" value="Genomic_DNA"/>
</dbReference>
<dbReference type="GO" id="GO:0070967">
    <property type="term" value="F:coenzyme F420 binding"/>
    <property type="evidence" value="ECO:0007669"/>
    <property type="project" value="TreeGrafter"/>
</dbReference>
<feature type="region of interest" description="Disordered" evidence="3">
    <location>
        <begin position="1"/>
        <end position="23"/>
    </location>
</feature>
<evidence type="ECO:0000313" key="4">
    <source>
        <dbReference type="EMBL" id="GAS87478.1"/>
    </source>
</evidence>
<reference evidence="5" key="2">
    <citation type="submission" date="2016-02" db="EMBL/GenBank/DDBJ databases">
        <title>Draft genome sequence of five rapidly growing Mycobacterium species.</title>
        <authorList>
            <person name="Katahira K."/>
            <person name="Gotou Y."/>
            <person name="Iida K."/>
            <person name="Ogura Y."/>
            <person name="Hayashi T."/>
        </authorList>
    </citation>
    <scope>NUCLEOTIDE SEQUENCE [LARGE SCALE GENOMIC DNA]</scope>
    <source>
        <strain evidence="5">JCM15654</strain>
    </source>
</reference>
<evidence type="ECO:0000313" key="5">
    <source>
        <dbReference type="Proteomes" id="UP000069620"/>
    </source>
</evidence>